<sequence length="282" mass="33080">MDQYQSDHTIHRKQLPNRKRNPAKRLSPTFEASTRKNTKKVVNLKRDSLRPEKLPNGKDFQCCLCSSTTFNLTKRPYKNRERAIEESSCYCYSCILSNKAKPTKAKLSSKVEDLEAIKKRKEEYIKSCNEFVQTLYESMKNEYVKKLCCPYFQKKACDCIQKYIVTGDESKVETRINDLCNLMKEAESLSKEKCYEIPADHEMRITGLSQSVILKFKRQLRDQSRSKLSRAKSDVDRMTVEDVNNTLKMVDDEKRKILRFEDKLRKRLEDIESSTSYQDPST</sequence>
<dbReference type="OrthoDB" id="10068017at2759"/>
<gene>
    <name evidence="2" type="ORF">DGYR_LOCUS7179</name>
</gene>
<proteinExistence type="predicted"/>
<comment type="caution">
    <text evidence="2">The sequence shown here is derived from an EMBL/GenBank/DDBJ whole genome shotgun (WGS) entry which is preliminary data.</text>
</comment>
<feature type="compositionally biased region" description="Basic residues" evidence="1">
    <location>
        <begin position="10"/>
        <end position="23"/>
    </location>
</feature>
<reference evidence="2 3" key="1">
    <citation type="submission" date="2020-08" db="EMBL/GenBank/DDBJ databases">
        <authorList>
            <person name="Hejnol A."/>
        </authorList>
    </citation>
    <scope>NUCLEOTIDE SEQUENCE [LARGE SCALE GENOMIC DNA]</scope>
</reference>
<dbReference type="Proteomes" id="UP000549394">
    <property type="component" value="Unassembled WGS sequence"/>
</dbReference>
<evidence type="ECO:0000256" key="1">
    <source>
        <dbReference type="SAM" id="MobiDB-lite"/>
    </source>
</evidence>
<keyword evidence="3" id="KW-1185">Reference proteome</keyword>
<feature type="region of interest" description="Disordered" evidence="1">
    <location>
        <begin position="1"/>
        <end position="38"/>
    </location>
</feature>
<protein>
    <submittedName>
        <fullName evidence="2">DgyrCDS7540</fullName>
    </submittedName>
</protein>
<evidence type="ECO:0000313" key="3">
    <source>
        <dbReference type="Proteomes" id="UP000549394"/>
    </source>
</evidence>
<evidence type="ECO:0000313" key="2">
    <source>
        <dbReference type="EMBL" id="CAD5118866.1"/>
    </source>
</evidence>
<organism evidence="2 3">
    <name type="scientific">Dimorphilus gyrociliatus</name>
    <dbReference type="NCBI Taxonomy" id="2664684"/>
    <lineage>
        <taxon>Eukaryota</taxon>
        <taxon>Metazoa</taxon>
        <taxon>Spiralia</taxon>
        <taxon>Lophotrochozoa</taxon>
        <taxon>Annelida</taxon>
        <taxon>Polychaeta</taxon>
        <taxon>Polychaeta incertae sedis</taxon>
        <taxon>Dinophilidae</taxon>
        <taxon>Dimorphilus</taxon>
    </lineage>
</organism>
<dbReference type="EMBL" id="CAJFCJ010000009">
    <property type="protein sequence ID" value="CAD5118866.1"/>
    <property type="molecule type" value="Genomic_DNA"/>
</dbReference>
<name>A0A7I8VT12_9ANNE</name>
<accession>A0A7I8VT12</accession>
<dbReference type="AlphaFoldDB" id="A0A7I8VT12"/>